<evidence type="ECO:0000256" key="4">
    <source>
        <dbReference type="PROSITE-ProRule" id="PRU00473"/>
    </source>
</evidence>
<proteinExistence type="predicted"/>
<feature type="domain" description="OmpA-like" evidence="6">
    <location>
        <begin position="389"/>
        <end position="506"/>
    </location>
</feature>
<comment type="caution">
    <text evidence="7">The sequence shown here is derived from an EMBL/GenBank/DDBJ whole genome shotgun (WGS) entry which is preliminary data.</text>
</comment>
<dbReference type="Pfam" id="PF00691">
    <property type="entry name" value="OmpA"/>
    <property type="match status" value="2"/>
</dbReference>
<dbReference type="PANTHER" id="PTHR30329:SF21">
    <property type="entry name" value="LIPOPROTEIN YIAD-RELATED"/>
    <property type="match status" value="1"/>
</dbReference>
<keyword evidence="2 4" id="KW-0472">Membrane</keyword>
<dbReference type="GO" id="GO:0009279">
    <property type="term" value="C:cell outer membrane"/>
    <property type="evidence" value="ECO:0007669"/>
    <property type="project" value="UniProtKB-SubCell"/>
</dbReference>
<evidence type="ECO:0000259" key="6">
    <source>
        <dbReference type="PROSITE" id="PS51123"/>
    </source>
</evidence>
<dbReference type="InterPro" id="IPR006664">
    <property type="entry name" value="OMP_bac"/>
</dbReference>
<dbReference type="PROSITE" id="PS51123">
    <property type="entry name" value="OMPA_2"/>
    <property type="match status" value="2"/>
</dbReference>
<keyword evidence="5" id="KW-0812">Transmembrane</keyword>
<dbReference type="PRINTS" id="PR01021">
    <property type="entry name" value="OMPADOMAIN"/>
</dbReference>
<feature type="domain" description="OmpA-like" evidence="6">
    <location>
        <begin position="261"/>
        <end position="378"/>
    </location>
</feature>
<evidence type="ECO:0000256" key="2">
    <source>
        <dbReference type="ARBA" id="ARBA00023136"/>
    </source>
</evidence>
<keyword evidence="3" id="KW-0998">Cell outer membrane</keyword>
<protein>
    <submittedName>
        <fullName evidence="7">OmpA family protein</fullName>
    </submittedName>
</protein>
<dbReference type="SUPFAM" id="SSF103088">
    <property type="entry name" value="OmpA-like"/>
    <property type="match status" value="2"/>
</dbReference>
<sequence>MDEDINNSTCMLAYITKSILLVLCCCCTLHIVAQNLVPNASFEDVNICTEYTAPCAPAAWVAVAPEIAKMKYLCNGTALQGQHHVALLQEGRDNPDTRVYIQTRLLCPLKQGHAYRVRFYMNTENYPLRAGIRFDTAFIFTESAACLQWPASMELTENDVQKKLWRLNHPWYMLEKVYVATQPATHLIIGNFRAPQRKEGYTGYSNAQLMIDSISISPVDGPAPCSNKIDVISFLYAEHHRHTIPELYAPGRNVVQRLDGGKGCDTLILKDDLFTADRTSLNTRYRQQIETALTAYRSAGRMRIRLVGHAWQDASPEYNQIISVDKARAVASFLVYNQGYSFDDFDIQGMGKSQPRYDTTGTSRGDNNRVEMILCRPAIAKDSIRPRPVPRPDTLIIPDILFRFNSSELNMTFNHALDSLIQKIPHNGSIQLQVTGHTDNSGTPEYNAQLSLRRANAVSKYMQEHGLGNDIRLVSGAGETQPVADNRTAEGRRKNRRVEIIIFHSPD</sequence>
<organism evidence="7 8">
    <name type="scientific">Chitinophaga tropicalis</name>
    <dbReference type="NCBI Taxonomy" id="2683588"/>
    <lineage>
        <taxon>Bacteria</taxon>
        <taxon>Pseudomonadati</taxon>
        <taxon>Bacteroidota</taxon>
        <taxon>Chitinophagia</taxon>
        <taxon>Chitinophagales</taxon>
        <taxon>Chitinophagaceae</taxon>
        <taxon>Chitinophaga</taxon>
    </lineage>
</organism>
<reference evidence="7 8" key="1">
    <citation type="submission" date="2019-12" db="EMBL/GenBank/DDBJ databases">
        <title>Chitinophaga sp. strain ysch24 (GDMCC 1.1355), whole genome shotgun sequence.</title>
        <authorList>
            <person name="Zhang X."/>
        </authorList>
    </citation>
    <scope>NUCLEOTIDE SEQUENCE [LARGE SCALE GENOMIC DNA]</scope>
    <source>
        <strain evidence="8">ysch24</strain>
    </source>
</reference>
<dbReference type="Proteomes" id="UP000461730">
    <property type="component" value="Unassembled WGS sequence"/>
</dbReference>
<name>A0A7K1UAC5_9BACT</name>
<evidence type="ECO:0000256" key="1">
    <source>
        <dbReference type="ARBA" id="ARBA00004442"/>
    </source>
</evidence>
<dbReference type="RefSeq" id="WP_157308740.1">
    <property type="nucleotide sequence ID" value="NZ_WRXN01000012.1"/>
</dbReference>
<dbReference type="CDD" id="cd07185">
    <property type="entry name" value="OmpA_C-like"/>
    <property type="match status" value="1"/>
</dbReference>
<dbReference type="PANTHER" id="PTHR30329">
    <property type="entry name" value="STATOR ELEMENT OF FLAGELLAR MOTOR COMPLEX"/>
    <property type="match status" value="1"/>
</dbReference>
<keyword evidence="8" id="KW-1185">Reference proteome</keyword>
<comment type="subcellular location">
    <subcellularLocation>
        <location evidence="1">Cell outer membrane</location>
    </subcellularLocation>
</comment>
<keyword evidence="5" id="KW-1133">Transmembrane helix</keyword>
<dbReference type="InterPro" id="IPR036737">
    <property type="entry name" value="OmpA-like_sf"/>
</dbReference>
<gene>
    <name evidence="7" type="ORF">GO493_23815</name>
</gene>
<evidence type="ECO:0000256" key="3">
    <source>
        <dbReference type="ARBA" id="ARBA00023237"/>
    </source>
</evidence>
<evidence type="ECO:0000313" key="7">
    <source>
        <dbReference type="EMBL" id="MVT11317.1"/>
    </source>
</evidence>
<dbReference type="EMBL" id="WRXN01000012">
    <property type="protein sequence ID" value="MVT11317.1"/>
    <property type="molecule type" value="Genomic_DNA"/>
</dbReference>
<dbReference type="InterPro" id="IPR050330">
    <property type="entry name" value="Bact_OuterMem_StrucFunc"/>
</dbReference>
<evidence type="ECO:0000313" key="8">
    <source>
        <dbReference type="Proteomes" id="UP000461730"/>
    </source>
</evidence>
<dbReference type="Gene3D" id="2.60.120.260">
    <property type="entry name" value="Galactose-binding domain-like"/>
    <property type="match status" value="1"/>
</dbReference>
<dbReference type="InterPro" id="IPR006665">
    <property type="entry name" value="OmpA-like"/>
</dbReference>
<feature type="transmembrane region" description="Helical" evidence="5">
    <location>
        <begin position="12"/>
        <end position="33"/>
    </location>
</feature>
<accession>A0A7K1UAC5</accession>
<dbReference type="Gene3D" id="3.30.1330.60">
    <property type="entry name" value="OmpA-like domain"/>
    <property type="match status" value="2"/>
</dbReference>
<evidence type="ECO:0000256" key="5">
    <source>
        <dbReference type="SAM" id="Phobius"/>
    </source>
</evidence>
<dbReference type="AlphaFoldDB" id="A0A7K1UAC5"/>